<feature type="domain" description="Cytochrome c" evidence="5">
    <location>
        <begin position="118"/>
        <end position="198"/>
    </location>
</feature>
<proteinExistence type="predicted"/>
<dbReference type="EMBL" id="JAGQHS010000057">
    <property type="protein sequence ID" value="MCA9756542.1"/>
    <property type="molecule type" value="Genomic_DNA"/>
</dbReference>
<dbReference type="SUPFAM" id="SSF46626">
    <property type="entry name" value="Cytochrome c"/>
    <property type="match status" value="2"/>
</dbReference>
<reference evidence="6" key="1">
    <citation type="submission" date="2020-04" db="EMBL/GenBank/DDBJ databases">
        <authorList>
            <person name="Zhang T."/>
        </authorList>
    </citation>
    <scope>NUCLEOTIDE SEQUENCE</scope>
    <source>
        <strain evidence="6">HKST-UBA02</strain>
    </source>
</reference>
<gene>
    <name evidence="6" type="ORF">KDA27_12125</name>
</gene>
<protein>
    <submittedName>
        <fullName evidence="6">Cytochrome c</fullName>
    </submittedName>
</protein>
<dbReference type="InterPro" id="IPR036909">
    <property type="entry name" value="Cyt_c-like_dom_sf"/>
</dbReference>
<evidence type="ECO:0000313" key="7">
    <source>
        <dbReference type="Proteomes" id="UP000739538"/>
    </source>
</evidence>
<evidence type="ECO:0000256" key="4">
    <source>
        <dbReference type="PROSITE-ProRule" id="PRU00433"/>
    </source>
</evidence>
<keyword evidence="2 4" id="KW-0479">Metal-binding</keyword>
<keyword evidence="3 4" id="KW-0408">Iron</keyword>
<reference evidence="6" key="2">
    <citation type="journal article" date="2021" name="Microbiome">
        <title>Successional dynamics and alternative stable states in a saline activated sludge microbial community over 9 years.</title>
        <authorList>
            <person name="Wang Y."/>
            <person name="Ye J."/>
            <person name="Ju F."/>
            <person name="Liu L."/>
            <person name="Boyd J.A."/>
            <person name="Deng Y."/>
            <person name="Parks D.H."/>
            <person name="Jiang X."/>
            <person name="Yin X."/>
            <person name="Woodcroft B.J."/>
            <person name="Tyson G.W."/>
            <person name="Hugenholtz P."/>
            <person name="Polz M.F."/>
            <person name="Zhang T."/>
        </authorList>
    </citation>
    <scope>NUCLEOTIDE SEQUENCE</scope>
    <source>
        <strain evidence="6">HKST-UBA02</strain>
    </source>
</reference>
<comment type="caution">
    <text evidence="6">The sequence shown here is derived from an EMBL/GenBank/DDBJ whole genome shotgun (WGS) entry which is preliminary data.</text>
</comment>
<dbReference type="GO" id="GO:0009055">
    <property type="term" value="F:electron transfer activity"/>
    <property type="evidence" value="ECO:0007669"/>
    <property type="project" value="InterPro"/>
</dbReference>
<dbReference type="Pfam" id="PF00034">
    <property type="entry name" value="Cytochrom_C"/>
    <property type="match status" value="2"/>
</dbReference>
<evidence type="ECO:0000313" key="6">
    <source>
        <dbReference type="EMBL" id="MCA9756542.1"/>
    </source>
</evidence>
<dbReference type="GO" id="GO:0046872">
    <property type="term" value="F:metal ion binding"/>
    <property type="evidence" value="ECO:0007669"/>
    <property type="project" value="UniProtKB-KW"/>
</dbReference>
<evidence type="ECO:0000259" key="5">
    <source>
        <dbReference type="PROSITE" id="PS51007"/>
    </source>
</evidence>
<accession>A0A956NCB1</accession>
<evidence type="ECO:0000256" key="2">
    <source>
        <dbReference type="ARBA" id="ARBA00022723"/>
    </source>
</evidence>
<dbReference type="GO" id="GO:0020037">
    <property type="term" value="F:heme binding"/>
    <property type="evidence" value="ECO:0007669"/>
    <property type="project" value="InterPro"/>
</dbReference>
<dbReference type="PROSITE" id="PS51007">
    <property type="entry name" value="CYTC"/>
    <property type="match status" value="2"/>
</dbReference>
<dbReference type="AlphaFoldDB" id="A0A956NCB1"/>
<organism evidence="6 7">
    <name type="scientific">Eiseniibacteriota bacterium</name>
    <dbReference type="NCBI Taxonomy" id="2212470"/>
    <lineage>
        <taxon>Bacteria</taxon>
        <taxon>Candidatus Eiseniibacteriota</taxon>
    </lineage>
</organism>
<sequence>MGTPSRLVSGDPGHGAQLFQELDCVRCHVEPRTGTGVNIPAALRDAGSRSRAEWIEAYLLEPRPLRYVSEDRRPERIMPALVTRPEDARDLAALLSTWRDTVRVPETSNRLGPAKNEDRRQEGRMLFEQYQCLGCHEFGGDGGHVGPALDGVGSRRRPAFVLAMLEHPDRVVPGTAMEDKKLWDSEAEAITTYLMNLQSKR</sequence>
<dbReference type="PANTHER" id="PTHR33546:SF1">
    <property type="entry name" value="LARGE, MULTIFUNCTIONAL SECRETED PROTEIN"/>
    <property type="match status" value="1"/>
</dbReference>
<dbReference type="Gene3D" id="1.10.760.10">
    <property type="entry name" value="Cytochrome c-like domain"/>
    <property type="match status" value="2"/>
</dbReference>
<dbReference type="InterPro" id="IPR009056">
    <property type="entry name" value="Cyt_c-like_dom"/>
</dbReference>
<dbReference type="Proteomes" id="UP000739538">
    <property type="component" value="Unassembled WGS sequence"/>
</dbReference>
<evidence type="ECO:0000256" key="1">
    <source>
        <dbReference type="ARBA" id="ARBA00022617"/>
    </source>
</evidence>
<name>A0A956NCB1_UNCEI</name>
<evidence type="ECO:0000256" key="3">
    <source>
        <dbReference type="ARBA" id="ARBA00023004"/>
    </source>
</evidence>
<keyword evidence="1 4" id="KW-0349">Heme</keyword>
<feature type="domain" description="Cytochrome c" evidence="5">
    <location>
        <begin position="10"/>
        <end position="99"/>
    </location>
</feature>
<dbReference type="PANTHER" id="PTHR33546">
    <property type="entry name" value="LARGE, MULTIFUNCTIONAL SECRETED PROTEIN-RELATED"/>
    <property type="match status" value="1"/>
</dbReference>